<name>A0ABT0AAQ0_9SPHN</name>
<accession>A0ABT0AAQ0</accession>
<gene>
    <name evidence="2" type="ORF">MTR65_06185</name>
</gene>
<evidence type="ECO:0000313" key="2">
    <source>
        <dbReference type="EMBL" id="MCJ1960259.1"/>
    </source>
</evidence>
<evidence type="ECO:0000256" key="1">
    <source>
        <dbReference type="SAM" id="MobiDB-lite"/>
    </source>
</evidence>
<feature type="region of interest" description="Disordered" evidence="1">
    <location>
        <begin position="78"/>
        <end position="105"/>
    </location>
</feature>
<reference evidence="2" key="1">
    <citation type="submission" date="2022-03" db="EMBL/GenBank/DDBJ databases">
        <title>Identification of a novel bacterium isolated from mangrove sediments.</title>
        <authorList>
            <person name="Pan X."/>
        </authorList>
    </citation>
    <scope>NUCLEOTIDE SEQUENCE</scope>
    <source>
        <strain evidence="2">B2637</strain>
    </source>
</reference>
<dbReference type="RefSeq" id="WP_148627074.1">
    <property type="nucleotide sequence ID" value="NZ_JALHAT010000006.1"/>
</dbReference>
<proteinExistence type="predicted"/>
<comment type="caution">
    <text evidence="2">The sequence shown here is derived from an EMBL/GenBank/DDBJ whole genome shotgun (WGS) entry which is preliminary data.</text>
</comment>
<feature type="region of interest" description="Disordered" evidence="1">
    <location>
        <begin position="1"/>
        <end position="23"/>
    </location>
</feature>
<dbReference type="EMBL" id="JALHAT010000006">
    <property type="protein sequence ID" value="MCJ1960259.1"/>
    <property type="molecule type" value="Genomic_DNA"/>
</dbReference>
<organism evidence="2 3">
    <name type="scientific">Novosphingobium mangrovi</name>
    <name type="common">ex Hu et al. 2023</name>
    <dbReference type="NCBI Taxonomy" id="2930094"/>
    <lineage>
        <taxon>Bacteria</taxon>
        <taxon>Pseudomonadati</taxon>
        <taxon>Pseudomonadota</taxon>
        <taxon>Alphaproteobacteria</taxon>
        <taxon>Sphingomonadales</taxon>
        <taxon>Sphingomonadaceae</taxon>
        <taxon>Novosphingobium</taxon>
    </lineage>
</organism>
<evidence type="ECO:0000313" key="3">
    <source>
        <dbReference type="Proteomes" id="UP001162802"/>
    </source>
</evidence>
<protein>
    <submittedName>
        <fullName evidence="2">Uncharacterized protein</fullName>
    </submittedName>
</protein>
<dbReference type="Proteomes" id="UP001162802">
    <property type="component" value="Unassembled WGS sequence"/>
</dbReference>
<sequence>MAQRNDDFAPETVNAEQADAPMQAQEVAEQALNQSTSVLGLEQSEKLSASLDGANAQDLVDHMRQMDTSGTIDMSAYAGEEAMDDLEDRYGRESAPEPDLASDGS</sequence>
<keyword evidence="3" id="KW-1185">Reference proteome</keyword>